<feature type="region of interest" description="Disordered" evidence="3">
    <location>
        <begin position="863"/>
        <end position="942"/>
    </location>
</feature>
<accession>C3YZ82</accession>
<sequence>MQAGPQCVSAMGAIWRRARQTSFGSSYGNYFYFITSLIFAQVTSEYRFNVLAPDTHVAMSTEVDVEYSIPTQAELENAVIEVYDILNSSVTRVAPVPVGIHDGHMNFSCAIFDHAGGFLFKLLLEEGGPILVESEIMDVVWQDFSISVPNSHEAMTGEVQVGVRTEGEVCSSQPRRFRTNFVVKYLGTNDTVDQSVKPSIVTTQTLDIQSQETHVTVSCESLDQAGLYRVELRSEFNDSLIASSQDFPVKWSENYALTTEKHAIFPCVYVVDVSFYTPVCHGHDRVRLYRQGAGLAGQASDQLEYVTEQRIRPGKTFVQFTCSEFDPSFPVYCFKYVSIARRGAVTEQATLCLPSQYSEDLRTLPPLTVRPVATDNCACGCTLRAPQGGVTRPPYGACAGVVTWLIWVLEDYKIRLEFEVFDLDKTQERLKVEDPRTLPPLTVRPVATDNCACGCTLRAPQGGVTRPPYGACAGVVTWLIWVLEDYKIRLEFEVFDLDKTQERLKIRDGGEATSPLLFSTGSDPPTTLTSSGSRVFIEFRVQPDLQSYSTRGFQASYSSFQLVPSTTAVTTTAAPEEPLTWWQKVEKFFKLEIFQNPVTVAGIVLCALVVIGSIIAVICTRMCRRRKRTAAYAASAQSEVEGGGTQSPRSLSLNHIEATSIGAQSQRSQRSGRDRREQHLSDMSMSDLSHTSRRKPKQNGKVPTGYANHIYSASAPETPQRFTTLEERPSSPTVQGQFPTPYQLAQEQLKLMRQHGLEHCEQLYDFRQVTTAVTTTAAPEEPLTWWQKVEKFFKLEIFQNPVTVAGIVLCALVVIGSIIAVICTRMCRRRKRTAAYAASAQSEVEGGGTQSPRSLSLNHIEATSIGAQSQRSQRSGRDRREQHLSDMSMSDLSHTSRRKPKQNGKVPTGYANHIYSASAPETPQRFTTLGDRPSSPTAQGQFPTPYQLAQEQLKLMRQHGLEHCEQLMAGPPMEPVVPSPYTGALPSNVPGNAYFHPIQQPYSVQETTFTQAPPGPENYSNNNAHVYILDPRFENHSPTHSNKEKRKSRSPVRDSKSPRNSPNKRQLPAVPKPQGRKLPVAPRPAFYADQEMPAAGLSHAAVTASDPQLAHATRKLRREKSEKKSLTPNISRRKNRVEKFVYQPSPYNSLDRAITTRHSKRSSKHRSKGSVKKSRTTENFAAQVHSPSDVPSSTDGMRSSQEIRIRGPSERRKGHGHSHRLGSQGSLGKASSKASKEELHRSSREQLPKYPGSKSPDKKVSEKGQTPEKSMEVAQVVERRESSPEHKKIISNPSEQRKSASPDRKSPQKSLDLRKLGNEHSLYEHLGLNDKKPKTGRRLAHYAAQSEDSRSQFSSEGSSAYAMTMTQKLFHFDDSERDQYRTSIGPVGETVFEDLRKSADLDDVVTPNGHVISGATEDAKSPSNGDVSSNHSRRQLPRTPSLDIDGRKTPHDQVFVDKTPDPEYDYYMPDLPGSFLKMDQTYIGRPKPITTNQNELKNIQVQLESCPPDAVRM</sequence>
<evidence type="ECO:0000256" key="3">
    <source>
        <dbReference type="SAM" id="MobiDB-lite"/>
    </source>
</evidence>
<dbReference type="SUPFAM" id="SSF49854">
    <property type="entry name" value="Spermadhesin, CUB domain"/>
    <property type="match status" value="2"/>
</dbReference>
<dbReference type="InParanoid" id="C3YZ82"/>
<feature type="compositionally biased region" description="Polar residues" evidence="3">
    <location>
        <begin position="1421"/>
        <end position="1430"/>
    </location>
</feature>
<dbReference type="Pfam" id="PF00431">
    <property type="entry name" value="CUB"/>
    <property type="match status" value="1"/>
</dbReference>
<dbReference type="PANTHER" id="PTHR16311">
    <property type="entry name" value="THROMBOSPONDIN TYPE I DOMAIN-CONTAINING 1"/>
    <property type="match status" value="1"/>
</dbReference>
<feature type="transmembrane region" description="Helical" evidence="4">
    <location>
        <begin position="598"/>
        <end position="619"/>
    </location>
</feature>
<dbReference type="InterPro" id="IPR056219">
    <property type="entry name" value="THSD1_D3"/>
</dbReference>
<evidence type="ECO:0000256" key="4">
    <source>
        <dbReference type="SAM" id="Phobius"/>
    </source>
</evidence>
<name>C3YZ82_BRAFL</name>
<dbReference type="Pfam" id="PF24311">
    <property type="entry name" value="THSD1_D3"/>
    <property type="match status" value="1"/>
</dbReference>
<organism>
    <name type="scientific">Branchiostoma floridae</name>
    <name type="common">Florida lancelet</name>
    <name type="synonym">Amphioxus</name>
    <dbReference type="NCBI Taxonomy" id="7739"/>
    <lineage>
        <taxon>Eukaryota</taxon>
        <taxon>Metazoa</taxon>
        <taxon>Chordata</taxon>
        <taxon>Cephalochordata</taxon>
        <taxon>Leptocardii</taxon>
        <taxon>Amphioxiformes</taxon>
        <taxon>Branchiostomatidae</taxon>
        <taxon>Branchiostoma</taxon>
    </lineage>
</organism>
<comment type="caution">
    <text evidence="2">Lacks conserved residue(s) required for the propagation of feature annotation.</text>
</comment>
<reference evidence="6" key="1">
    <citation type="journal article" date="2008" name="Nature">
        <title>The amphioxus genome and the evolution of the chordate karyotype.</title>
        <authorList>
            <consortium name="US DOE Joint Genome Institute (JGI-PGF)"/>
            <person name="Putnam N.H."/>
            <person name="Butts T."/>
            <person name="Ferrier D.E.K."/>
            <person name="Furlong R.F."/>
            <person name="Hellsten U."/>
            <person name="Kawashima T."/>
            <person name="Robinson-Rechavi M."/>
            <person name="Shoguchi E."/>
            <person name="Terry A."/>
            <person name="Yu J.-K."/>
            <person name="Benito-Gutierrez E.L."/>
            <person name="Dubchak I."/>
            <person name="Garcia-Fernandez J."/>
            <person name="Gibson-Brown J.J."/>
            <person name="Grigoriev I.V."/>
            <person name="Horton A.C."/>
            <person name="de Jong P.J."/>
            <person name="Jurka J."/>
            <person name="Kapitonov V.V."/>
            <person name="Kohara Y."/>
            <person name="Kuroki Y."/>
            <person name="Lindquist E."/>
            <person name="Lucas S."/>
            <person name="Osoegawa K."/>
            <person name="Pennacchio L.A."/>
            <person name="Salamov A.A."/>
            <person name="Satou Y."/>
            <person name="Sauka-Spengler T."/>
            <person name="Schmutz J."/>
            <person name="Shin-I T."/>
            <person name="Toyoda A."/>
            <person name="Bronner-Fraser M."/>
            <person name="Fujiyama A."/>
            <person name="Holland L.Z."/>
            <person name="Holland P.W.H."/>
            <person name="Satoh N."/>
            <person name="Rokhsar D.S."/>
        </authorList>
    </citation>
    <scope>NUCLEOTIDE SEQUENCE [LARGE SCALE GENOMIC DNA]</scope>
    <source>
        <strain evidence="6">S238N-H82</strain>
        <tissue evidence="6">Testes</tissue>
    </source>
</reference>
<feature type="compositionally biased region" description="Basic and acidic residues" evidence="3">
    <location>
        <begin position="1201"/>
        <end position="1211"/>
    </location>
</feature>
<dbReference type="CDD" id="cd00041">
    <property type="entry name" value="CUB"/>
    <property type="match status" value="1"/>
</dbReference>
<evidence type="ECO:0000313" key="6">
    <source>
        <dbReference type="EMBL" id="EEN54153.1"/>
    </source>
</evidence>
<dbReference type="SMART" id="SM00042">
    <property type="entry name" value="CUB"/>
    <property type="match status" value="1"/>
</dbReference>
<feature type="compositionally biased region" description="Basic and acidic residues" evidence="3">
    <location>
        <begin position="1444"/>
        <end position="1461"/>
    </location>
</feature>
<dbReference type="InterPro" id="IPR035914">
    <property type="entry name" value="Sperma_CUB_dom_sf"/>
</dbReference>
<feature type="compositionally biased region" description="Basic and acidic residues" evidence="3">
    <location>
        <begin position="1234"/>
        <end position="1247"/>
    </location>
</feature>
<keyword evidence="4" id="KW-0812">Transmembrane</keyword>
<feature type="compositionally biased region" description="Basic and acidic residues" evidence="3">
    <location>
        <begin position="1255"/>
        <end position="1288"/>
    </location>
</feature>
<protein>
    <recommendedName>
        <fullName evidence="5">CUB domain-containing protein</fullName>
    </recommendedName>
</protein>
<dbReference type="EMBL" id="GG666566">
    <property type="protein sequence ID" value="EEN54153.1"/>
    <property type="molecule type" value="Genomic_DNA"/>
</dbReference>
<keyword evidence="1" id="KW-1015">Disulfide bond</keyword>
<dbReference type="eggNOG" id="KOG3714">
    <property type="taxonomic scope" value="Eukaryota"/>
</dbReference>
<feature type="compositionally biased region" description="Basic and acidic residues" evidence="3">
    <location>
        <begin position="1295"/>
        <end position="1333"/>
    </location>
</feature>
<evidence type="ECO:0000256" key="2">
    <source>
        <dbReference type="PROSITE-ProRule" id="PRU00059"/>
    </source>
</evidence>
<feature type="compositionally biased region" description="Polar residues" evidence="3">
    <location>
        <begin position="1177"/>
        <end position="1200"/>
    </location>
</feature>
<gene>
    <name evidence="6" type="ORF">BRAFLDRAFT_123287</name>
</gene>
<keyword evidence="4" id="KW-1133">Transmembrane helix</keyword>
<dbReference type="PROSITE" id="PS01180">
    <property type="entry name" value="CUB"/>
    <property type="match status" value="1"/>
</dbReference>
<feature type="compositionally biased region" description="Low complexity" evidence="3">
    <location>
        <begin position="1221"/>
        <end position="1233"/>
    </location>
</feature>
<feature type="transmembrane region" description="Helical" evidence="4">
    <location>
        <begin position="802"/>
        <end position="822"/>
    </location>
</feature>
<feature type="region of interest" description="Disordered" evidence="3">
    <location>
        <begin position="1033"/>
        <end position="1080"/>
    </location>
</feature>
<dbReference type="InterPro" id="IPR000859">
    <property type="entry name" value="CUB_dom"/>
</dbReference>
<feature type="region of interest" description="Disordered" evidence="3">
    <location>
        <begin position="659"/>
        <end position="707"/>
    </location>
</feature>
<feature type="domain" description="CUB" evidence="5">
    <location>
        <begin position="453"/>
        <end position="560"/>
    </location>
</feature>
<feature type="compositionally biased region" description="Basic and acidic residues" evidence="3">
    <location>
        <begin position="875"/>
        <end position="884"/>
    </location>
</feature>
<dbReference type="Gene3D" id="2.60.120.290">
    <property type="entry name" value="Spermadhesin, CUB domain"/>
    <property type="match status" value="1"/>
</dbReference>
<evidence type="ECO:0000259" key="5">
    <source>
        <dbReference type="PROSITE" id="PS01180"/>
    </source>
</evidence>
<feature type="region of interest" description="Disordered" evidence="3">
    <location>
        <begin position="1404"/>
        <end position="1463"/>
    </location>
</feature>
<dbReference type="PANTHER" id="PTHR16311:SF3">
    <property type="entry name" value="THROMBOSPONDIN TYPE-1 DOMAIN-CONTAINING PROTEIN 1"/>
    <property type="match status" value="1"/>
</dbReference>
<feature type="compositionally biased region" description="Basic and acidic residues" evidence="3">
    <location>
        <begin position="671"/>
        <end position="680"/>
    </location>
</feature>
<feature type="compositionally biased region" description="Basic residues" evidence="3">
    <location>
        <begin position="1155"/>
        <end position="1174"/>
    </location>
</feature>
<proteinExistence type="predicted"/>
<evidence type="ECO:0000256" key="1">
    <source>
        <dbReference type="ARBA" id="ARBA00023157"/>
    </source>
</evidence>
<keyword evidence="4" id="KW-0472">Membrane</keyword>
<dbReference type="InterPro" id="IPR038877">
    <property type="entry name" value="THSD1"/>
</dbReference>
<feature type="region of interest" description="Disordered" evidence="3">
    <location>
        <begin position="1098"/>
        <end position="1355"/>
    </location>
</feature>